<protein>
    <submittedName>
        <fullName evidence="3">Uncharacterized protein</fullName>
    </submittedName>
</protein>
<evidence type="ECO:0000256" key="2">
    <source>
        <dbReference type="SAM" id="MobiDB-lite"/>
    </source>
</evidence>
<feature type="compositionally biased region" description="Polar residues" evidence="2">
    <location>
        <begin position="279"/>
        <end position="288"/>
    </location>
</feature>
<organism evidence="3 4">
    <name type="scientific">Lolium multiflorum</name>
    <name type="common">Italian ryegrass</name>
    <name type="synonym">Lolium perenne subsp. multiflorum</name>
    <dbReference type="NCBI Taxonomy" id="4521"/>
    <lineage>
        <taxon>Eukaryota</taxon>
        <taxon>Viridiplantae</taxon>
        <taxon>Streptophyta</taxon>
        <taxon>Embryophyta</taxon>
        <taxon>Tracheophyta</taxon>
        <taxon>Spermatophyta</taxon>
        <taxon>Magnoliopsida</taxon>
        <taxon>Liliopsida</taxon>
        <taxon>Poales</taxon>
        <taxon>Poaceae</taxon>
        <taxon>BOP clade</taxon>
        <taxon>Pooideae</taxon>
        <taxon>Poodae</taxon>
        <taxon>Poeae</taxon>
        <taxon>Poeae Chloroplast Group 2 (Poeae type)</taxon>
        <taxon>Loliodinae</taxon>
        <taxon>Loliinae</taxon>
        <taxon>Lolium</taxon>
    </lineage>
</organism>
<keyword evidence="1" id="KW-0175">Coiled coil</keyword>
<evidence type="ECO:0000256" key="1">
    <source>
        <dbReference type="SAM" id="Coils"/>
    </source>
</evidence>
<dbReference type="Proteomes" id="UP001231189">
    <property type="component" value="Unassembled WGS sequence"/>
</dbReference>
<feature type="region of interest" description="Disordered" evidence="2">
    <location>
        <begin position="268"/>
        <end position="315"/>
    </location>
</feature>
<proteinExistence type="predicted"/>
<name>A0AAD8X0E5_LOLMU</name>
<feature type="compositionally biased region" description="Acidic residues" evidence="2">
    <location>
        <begin position="170"/>
        <end position="180"/>
    </location>
</feature>
<feature type="coiled-coil region" evidence="1">
    <location>
        <begin position="317"/>
        <end position="358"/>
    </location>
</feature>
<reference evidence="3" key="1">
    <citation type="submission" date="2023-07" db="EMBL/GenBank/DDBJ databases">
        <title>A chromosome-level genome assembly of Lolium multiflorum.</title>
        <authorList>
            <person name="Chen Y."/>
            <person name="Copetti D."/>
            <person name="Kolliker R."/>
            <person name="Studer B."/>
        </authorList>
    </citation>
    <scope>NUCLEOTIDE SEQUENCE</scope>
    <source>
        <strain evidence="3">02402/16</strain>
        <tissue evidence="3">Leaf</tissue>
    </source>
</reference>
<gene>
    <name evidence="3" type="ORF">QYE76_047672</name>
</gene>
<dbReference type="EMBL" id="JAUUTY010000002">
    <property type="protein sequence ID" value="KAK1686824.1"/>
    <property type="molecule type" value="Genomic_DNA"/>
</dbReference>
<accession>A0AAD8X0E5</accession>
<comment type="caution">
    <text evidence="3">The sequence shown here is derived from an EMBL/GenBank/DDBJ whole genome shotgun (WGS) entry which is preliminary data.</text>
</comment>
<evidence type="ECO:0000313" key="3">
    <source>
        <dbReference type="EMBL" id="KAK1686824.1"/>
    </source>
</evidence>
<keyword evidence="4" id="KW-1185">Reference proteome</keyword>
<dbReference type="AlphaFoldDB" id="A0AAD8X0E5"/>
<feature type="compositionally biased region" description="Low complexity" evidence="2">
    <location>
        <begin position="294"/>
        <end position="305"/>
    </location>
</feature>
<evidence type="ECO:0000313" key="4">
    <source>
        <dbReference type="Proteomes" id="UP001231189"/>
    </source>
</evidence>
<feature type="region of interest" description="Disordered" evidence="2">
    <location>
        <begin position="151"/>
        <end position="189"/>
    </location>
</feature>
<sequence>MVKKRNSTIAVGASSIGVVAKVTSGAPKRGASEISAAAPVSEVSTVAPAPGDWPASTTTKREEKKARSLGLISAYKGNIILPGLASRPNPPVGFTVMFMSFLHRGLSLPAHEFLRRLLHVQEDSIPLLALQAPFDSDHQLNEVPLTSECFPNLSDENLEKGDSSVPMESCAEENEAEDNDPANPEALSTDHRSFADDISATAESNHDNDADHVVFVDAAPEKASAQTSKRPSGGFVDEDDLFDFNEVFIEPPSKKARTSPKKLTPVASEVSARAASPAAQLSTASSLSKGKEIPSTPAVAASPSPTEKPVESTSPKLDNAVKLAAEACQNADSLKKELDHLKEKLKDEEKLRFEAEAQRNKKEGLLRQSTLTLLKAADIPAGPFDKLPNDSPADALSMTIESSKVIQALLHKNKGVMSRLHAMIFPKANQEKTLEQLTNTFVVDTKDIIEVAPVPSFTEGSSANDSENDWLQRMKTRIL</sequence>